<organism evidence="2">
    <name type="scientific">uncultured Ramlibacter sp</name>
    <dbReference type="NCBI Taxonomy" id="260755"/>
    <lineage>
        <taxon>Bacteria</taxon>
        <taxon>Pseudomonadati</taxon>
        <taxon>Pseudomonadota</taxon>
        <taxon>Betaproteobacteria</taxon>
        <taxon>Burkholderiales</taxon>
        <taxon>Comamonadaceae</taxon>
        <taxon>Ramlibacter</taxon>
        <taxon>environmental samples</taxon>
    </lineage>
</organism>
<proteinExistence type="predicted"/>
<gene>
    <name evidence="2" type="ORF">AVDCRST_MAG51-643</name>
</gene>
<evidence type="ECO:0000313" key="2">
    <source>
        <dbReference type="EMBL" id="CAA9396776.1"/>
    </source>
</evidence>
<protein>
    <submittedName>
        <fullName evidence="2">Uncharacterized protein</fullName>
    </submittedName>
</protein>
<reference evidence="2" key="1">
    <citation type="submission" date="2020-02" db="EMBL/GenBank/DDBJ databases">
        <authorList>
            <person name="Meier V. D."/>
        </authorList>
    </citation>
    <scope>NUCLEOTIDE SEQUENCE</scope>
    <source>
        <strain evidence="2">AVDCRST_MAG51</strain>
    </source>
</reference>
<feature type="region of interest" description="Disordered" evidence="1">
    <location>
        <begin position="1"/>
        <end position="26"/>
    </location>
</feature>
<dbReference type="AlphaFoldDB" id="A0A6J4NZH1"/>
<dbReference type="EMBL" id="CADCUX010000176">
    <property type="protein sequence ID" value="CAA9396776.1"/>
    <property type="molecule type" value="Genomic_DNA"/>
</dbReference>
<accession>A0A6J4NZH1</accession>
<evidence type="ECO:0000256" key="1">
    <source>
        <dbReference type="SAM" id="MobiDB-lite"/>
    </source>
</evidence>
<name>A0A6J4NZH1_9BURK</name>
<sequence>MVRGRVGQRRDSGTAADPGLSGAAARSCRPYAKDAGGWIPACREKTVPGRFAAE</sequence>